<dbReference type="Proteomes" id="UP000547444">
    <property type="component" value="Unassembled WGS sequence"/>
</dbReference>
<keyword evidence="5 8" id="KW-1133">Transmembrane helix</keyword>
<dbReference type="PANTHER" id="PTHR33406">
    <property type="entry name" value="MEMBRANE PROTEIN MJ1562-RELATED"/>
    <property type="match status" value="1"/>
</dbReference>
<feature type="transmembrane region" description="Helical" evidence="8">
    <location>
        <begin position="789"/>
        <end position="810"/>
    </location>
</feature>
<feature type="transmembrane region" description="Helical" evidence="8">
    <location>
        <begin position="330"/>
        <end position="356"/>
    </location>
</feature>
<feature type="transmembrane region" description="Helical" evidence="8">
    <location>
        <begin position="219"/>
        <end position="244"/>
    </location>
</feature>
<dbReference type="RefSeq" id="WP_167164785.1">
    <property type="nucleotide sequence ID" value="NZ_JAANOW010000005.1"/>
</dbReference>
<evidence type="ECO:0000259" key="9">
    <source>
        <dbReference type="Pfam" id="PF03176"/>
    </source>
</evidence>
<keyword evidence="4 8" id="KW-0812">Transmembrane</keyword>
<feature type="transmembrane region" description="Helical" evidence="8">
    <location>
        <begin position="292"/>
        <end position="318"/>
    </location>
</feature>
<evidence type="ECO:0000256" key="2">
    <source>
        <dbReference type="ARBA" id="ARBA00010157"/>
    </source>
</evidence>
<evidence type="ECO:0000256" key="1">
    <source>
        <dbReference type="ARBA" id="ARBA00004651"/>
    </source>
</evidence>
<dbReference type="FunFam" id="1.20.1640.10:FF:000020">
    <property type="entry name" value="Transmembrane transport protein MmpL10"/>
    <property type="match status" value="1"/>
</dbReference>
<name>A0A7X5U648_9MYCO</name>
<evidence type="ECO:0000256" key="5">
    <source>
        <dbReference type="ARBA" id="ARBA00022989"/>
    </source>
</evidence>
<gene>
    <name evidence="10" type="ORF">FHU31_006039</name>
</gene>
<keyword evidence="3" id="KW-1003">Cell membrane</keyword>
<protein>
    <submittedName>
        <fullName evidence="10">RND superfamily putative drug exporter</fullName>
    </submittedName>
</protein>
<feature type="domain" description="Membrane transport protein MMPL" evidence="9">
    <location>
        <begin position="603"/>
        <end position="928"/>
    </location>
</feature>
<evidence type="ECO:0000256" key="4">
    <source>
        <dbReference type="ARBA" id="ARBA00022692"/>
    </source>
</evidence>
<feature type="transmembrane region" description="Helical" evidence="8">
    <location>
        <begin position="377"/>
        <end position="400"/>
    </location>
</feature>
<dbReference type="SUPFAM" id="SSF82866">
    <property type="entry name" value="Multidrug efflux transporter AcrB transmembrane domain"/>
    <property type="match status" value="2"/>
</dbReference>
<keyword evidence="11" id="KW-1185">Reference proteome</keyword>
<evidence type="ECO:0000256" key="8">
    <source>
        <dbReference type="SAM" id="Phobius"/>
    </source>
</evidence>
<accession>A0A7X5U648</accession>
<dbReference type="PANTHER" id="PTHR33406:SF6">
    <property type="entry name" value="MEMBRANE PROTEIN YDGH-RELATED"/>
    <property type="match status" value="1"/>
</dbReference>
<dbReference type="AlphaFoldDB" id="A0A7X5U648"/>
<keyword evidence="6 8" id="KW-0472">Membrane</keyword>
<feature type="transmembrane region" description="Helical" evidence="8">
    <location>
        <begin position="822"/>
        <end position="843"/>
    </location>
</feature>
<dbReference type="InterPro" id="IPR004869">
    <property type="entry name" value="MMPL_dom"/>
</dbReference>
<evidence type="ECO:0000256" key="7">
    <source>
        <dbReference type="SAM" id="MobiDB-lite"/>
    </source>
</evidence>
<feature type="transmembrane region" description="Helical" evidence="8">
    <location>
        <begin position="890"/>
        <end position="909"/>
    </location>
</feature>
<evidence type="ECO:0000313" key="11">
    <source>
        <dbReference type="Proteomes" id="UP000547444"/>
    </source>
</evidence>
<evidence type="ECO:0000313" key="10">
    <source>
        <dbReference type="EMBL" id="NIH99015.1"/>
    </source>
</evidence>
<dbReference type="InterPro" id="IPR004707">
    <property type="entry name" value="MmpL_fam"/>
</dbReference>
<dbReference type="GO" id="GO:0005886">
    <property type="term" value="C:plasma membrane"/>
    <property type="evidence" value="ECO:0007669"/>
    <property type="project" value="UniProtKB-SubCell"/>
</dbReference>
<dbReference type="InterPro" id="IPR050545">
    <property type="entry name" value="Mycobact_MmpL"/>
</dbReference>
<comment type="caution">
    <text evidence="10">The sequence shown here is derived from an EMBL/GenBank/DDBJ whole genome shotgun (WGS) entry which is preliminary data.</text>
</comment>
<comment type="similarity">
    <text evidence="2">Belongs to the resistance-nodulation-cell division (RND) (TC 2.A.6) family. MmpL subfamily.</text>
</comment>
<feature type="transmembrane region" description="Helical" evidence="8">
    <location>
        <begin position="864"/>
        <end position="884"/>
    </location>
</feature>
<reference evidence="10 11" key="1">
    <citation type="submission" date="2020-03" db="EMBL/GenBank/DDBJ databases">
        <title>Sequencing the genomes of 1000 actinobacteria strains.</title>
        <authorList>
            <person name="Klenk H.-P."/>
        </authorList>
    </citation>
    <scope>NUCLEOTIDE SEQUENCE [LARGE SCALE GENOMIC DNA]</scope>
    <source>
        <strain evidence="10 11">DSM 44556</strain>
    </source>
</reference>
<dbReference type="Gene3D" id="1.20.1640.10">
    <property type="entry name" value="Multidrug efflux transporter AcrB transmembrane domain"/>
    <property type="match status" value="2"/>
</dbReference>
<evidence type="ECO:0000256" key="6">
    <source>
        <dbReference type="ARBA" id="ARBA00023136"/>
    </source>
</evidence>
<dbReference type="EMBL" id="JAANOW010000005">
    <property type="protein sequence ID" value="NIH99015.1"/>
    <property type="molecule type" value="Genomic_DNA"/>
</dbReference>
<feature type="transmembrane region" description="Helical" evidence="8">
    <location>
        <begin position="193"/>
        <end position="212"/>
    </location>
</feature>
<feature type="domain" description="Membrane transport protein MMPL" evidence="9">
    <location>
        <begin position="52"/>
        <end position="381"/>
    </location>
</feature>
<feature type="transmembrane region" description="Helical" evidence="8">
    <location>
        <begin position="764"/>
        <end position="782"/>
    </location>
</feature>
<feature type="transmembrane region" description="Helical" evidence="8">
    <location>
        <begin position="250"/>
        <end position="271"/>
    </location>
</feature>
<feature type="region of interest" description="Disordered" evidence="7">
    <location>
        <begin position="938"/>
        <end position="961"/>
    </location>
</feature>
<dbReference type="Pfam" id="PF03176">
    <property type="entry name" value="MMPL"/>
    <property type="match status" value="2"/>
</dbReference>
<proteinExistence type="inferred from homology"/>
<comment type="subcellular location">
    <subcellularLocation>
        <location evidence="1">Cell membrane</location>
        <topology evidence="1">Multi-pass membrane protein</topology>
    </subcellularLocation>
</comment>
<feature type="transmembrane region" description="Helical" evidence="8">
    <location>
        <begin position="16"/>
        <end position="38"/>
    </location>
</feature>
<sequence length="961" mass="103764">MSTAHSAPHRPRIAHLIRVLAIPVILFWIALAVILAVVTPPLDTIADQHAVSLSPKGSAAFQSMLNIGKKFQQFDSDSTAMVVLEGQDKLGASAHDYYNEIVKKLNADHQHVQNVQDYWSDPLTAAGSQSVDGKAAYVQLFLSGAQGTTPSHESVAAVRDIVNSVAAPPGVKAYVTGNTVLVTDTSVAGHKSMAVMALLSIAVIIVMLLIIYRSIVTMLLSLVIIGIELFAAQGVVATAGNLNIIGLTPYAVSMVVMLTIAAGTDYVIFLLGRYHEARSNGLDREDAFYWAYHGVSHVIIGSGLTIVGATMCLSFTTLPYFNTMGLPCAIAILTVIAAALTLAPAVLAVSSRFGLLDPKRPIDARGWRKVGTTVVRWPIPIVVVTTAIAIIGFLSLMTYVPQYNDDKFTPADMPSNQAMAIAEKHFSKARMNPELLMLEADHDLRNPADMLVIDRVAKAVVHMRGIDRVQTITRPLGAPIEHSSLPYLMGAQNAGTLQAAQFNNDNSAQMLEQADEMSKTIASMQRMLTITTELVDTTHTMVGDTHDLVSTTQQLRDNIADFDDFFRPLRNYFYWEPHCFDIPMCHSLRSIFDALDGIDALSDKFGNMAADLDKMDQLMPQMLPVLRSTIDSMTRMRDFMVATHSVMAGTQAQQQELAKGETEMGLYFDQAKNDDFFYLPPDVFQNPDFQRGLKMFVSPDGKAVRFIITHQGDPASVEGIKHVQDMRAVVADAVKGTPLSNAQVSLAGTASLYNDMQNGVTIDLAIAVIAAMILIFAIMLLITRSVVAALVIVGTVAASLGTACGLSVLLWQDILGLGVQWIVIPLSMVILLAVGSDYNLLVVSRLKEEIHAGLNTGIIRGMGATGRVVTAAGLVFAFTMMSMIVSELRVVGQLGMTIGIGLIVDTLIVRSFMTPSIAAALGRWFWWPLNTIKITHPAATPPAGPDPDEPHTAPIPAPSAP</sequence>
<evidence type="ECO:0000256" key="3">
    <source>
        <dbReference type="ARBA" id="ARBA00022475"/>
    </source>
</evidence>
<dbReference type="NCBIfam" id="TIGR00833">
    <property type="entry name" value="actII"/>
    <property type="match status" value="1"/>
</dbReference>
<organism evidence="10 11">
    <name type="scientific">Mycolicibacterium fluoranthenivorans</name>
    <dbReference type="NCBI Taxonomy" id="258505"/>
    <lineage>
        <taxon>Bacteria</taxon>
        <taxon>Bacillati</taxon>
        <taxon>Actinomycetota</taxon>
        <taxon>Actinomycetes</taxon>
        <taxon>Mycobacteriales</taxon>
        <taxon>Mycobacteriaceae</taxon>
        <taxon>Mycolicibacterium</taxon>
    </lineage>
</organism>